<keyword evidence="4" id="KW-0812">Transmembrane</keyword>
<dbReference type="AlphaFoldDB" id="A0AAJ4NLM4"/>
<protein>
    <submittedName>
        <fullName evidence="10">YadA C-terminal domain-containing protein</fullName>
    </submittedName>
</protein>
<keyword evidence="7" id="KW-0998">Cell outer membrane</keyword>
<evidence type="ECO:0000256" key="6">
    <source>
        <dbReference type="ARBA" id="ARBA00023136"/>
    </source>
</evidence>
<dbReference type="SUPFAM" id="SSF54523">
    <property type="entry name" value="Pili subunits"/>
    <property type="match status" value="1"/>
</dbReference>
<evidence type="ECO:0000256" key="7">
    <source>
        <dbReference type="ARBA" id="ARBA00023237"/>
    </source>
</evidence>
<evidence type="ECO:0000256" key="3">
    <source>
        <dbReference type="ARBA" id="ARBA00022452"/>
    </source>
</evidence>
<accession>A0AAJ4NLM4</accession>
<dbReference type="InterPro" id="IPR005594">
    <property type="entry name" value="YadA_C"/>
</dbReference>
<dbReference type="Gene3D" id="3.30.1300.30">
    <property type="entry name" value="GSPII I/J protein-like"/>
    <property type="match status" value="1"/>
</dbReference>
<evidence type="ECO:0000256" key="2">
    <source>
        <dbReference type="ARBA" id="ARBA00004442"/>
    </source>
</evidence>
<keyword evidence="3" id="KW-1134">Transmembrane beta strand</keyword>
<evidence type="ECO:0000313" key="11">
    <source>
        <dbReference type="Proteomes" id="UP000682358"/>
    </source>
</evidence>
<feature type="signal peptide" evidence="8">
    <location>
        <begin position="1"/>
        <end position="24"/>
    </location>
</feature>
<dbReference type="EMBL" id="CP076405">
    <property type="protein sequence ID" value="QWQ22659.2"/>
    <property type="molecule type" value="Genomic_DNA"/>
</dbReference>
<proteinExistence type="predicted"/>
<organism evidence="10 11">
    <name type="scientific">Providencia rettgeri</name>
    <dbReference type="NCBI Taxonomy" id="587"/>
    <lineage>
        <taxon>Bacteria</taxon>
        <taxon>Pseudomonadati</taxon>
        <taxon>Pseudomonadota</taxon>
        <taxon>Gammaproteobacteria</taxon>
        <taxon>Enterobacterales</taxon>
        <taxon>Morganellaceae</taxon>
        <taxon>Providencia</taxon>
    </lineage>
</organism>
<dbReference type="GO" id="GO:0009279">
    <property type="term" value="C:cell outer membrane"/>
    <property type="evidence" value="ECO:0007669"/>
    <property type="project" value="UniProtKB-SubCell"/>
</dbReference>
<name>A0AAJ4NLM4_PRORE</name>
<evidence type="ECO:0000256" key="8">
    <source>
        <dbReference type="SAM" id="SignalP"/>
    </source>
</evidence>
<evidence type="ECO:0000259" key="9">
    <source>
        <dbReference type="Pfam" id="PF03895"/>
    </source>
</evidence>
<comment type="subcellular location">
    <subcellularLocation>
        <location evidence="2">Cell outer membrane</location>
    </subcellularLocation>
    <subcellularLocation>
        <location evidence="1">Cell surface</location>
    </subcellularLocation>
</comment>
<dbReference type="RefSeq" id="WP_227528811.1">
    <property type="nucleotide sequence ID" value="NZ_CAHPQZ010000044.1"/>
</dbReference>
<evidence type="ECO:0000256" key="5">
    <source>
        <dbReference type="ARBA" id="ARBA00022729"/>
    </source>
</evidence>
<feature type="chain" id="PRO_5042593165" evidence="8">
    <location>
        <begin position="25"/>
        <end position="311"/>
    </location>
</feature>
<gene>
    <name evidence="10" type="ORF">KOF27_12250</name>
</gene>
<dbReference type="Pfam" id="PF03895">
    <property type="entry name" value="YadA_anchor"/>
    <property type="match status" value="1"/>
</dbReference>
<reference evidence="10" key="1">
    <citation type="submission" date="2021-06" db="EMBL/GenBank/DDBJ databases">
        <title>Emergence of genetically related NDM-1-producing Providencia rettgeri strains in Argentina.</title>
        <authorList>
            <person name="Pasteran F."/>
            <person name="Meo A."/>
            <person name="Gomez S."/>
            <person name="Derdoy L."/>
            <person name="Albronoz E."/>
            <person name="Faccone D."/>
            <person name="Guerriero L."/>
            <person name="Archuby D."/>
            <person name="Tarzia A."/>
            <person name="Lopez M."/>
            <person name="Corso A."/>
        </authorList>
    </citation>
    <scope>NUCLEOTIDE SEQUENCE</scope>
    <source>
        <strain evidence="10">PreM15628</strain>
    </source>
</reference>
<keyword evidence="5 8" id="KW-0732">Signal</keyword>
<keyword evidence="6" id="KW-0472">Membrane</keyword>
<dbReference type="Proteomes" id="UP000682358">
    <property type="component" value="Chromosome"/>
</dbReference>
<sequence>MEKKTLARYLAVILLSGLSFTAVANTTHSNPAPILSDINAQRINNNTKGVNNNTIRIIHINEKIDEIDSEINQMNSNFSSDIDKLNIRHLNLKLETGDIRNELVELQNTVDSSILTSYNINAEKIQDNTDLINDQITSIQKDNETEHHAFDSKLKEVELYVQGALIGVNAADQVTEQLNTNIQNLDKKVIGNTSSIKTLKSDAAKTQKGNEVKFTKLENKFDHEVSQLDSKIDKRAQEANAGIASVAAMSNIPYAINTRFSAGVGVGNYKNGSAIAAGAQYQLKENINLRSSVSWNNSDAAVIGAGVAFGW</sequence>
<evidence type="ECO:0000256" key="4">
    <source>
        <dbReference type="ARBA" id="ARBA00022692"/>
    </source>
</evidence>
<dbReference type="InterPro" id="IPR045584">
    <property type="entry name" value="Pilin-like"/>
</dbReference>
<feature type="domain" description="Trimeric autotransporter adhesin YadA-like C-terminal membrane anchor" evidence="9">
    <location>
        <begin position="257"/>
        <end position="311"/>
    </location>
</feature>
<evidence type="ECO:0000256" key="1">
    <source>
        <dbReference type="ARBA" id="ARBA00004241"/>
    </source>
</evidence>
<evidence type="ECO:0000313" key="10">
    <source>
        <dbReference type="EMBL" id="QWQ22659.2"/>
    </source>
</evidence>
<dbReference type="GO" id="GO:0009986">
    <property type="term" value="C:cell surface"/>
    <property type="evidence" value="ECO:0007669"/>
    <property type="project" value="UniProtKB-SubCell"/>
</dbReference>